<dbReference type="InterPro" id="IPR002303">
    <property type="entry name" value="Valyl-tRNA_ligase"/>
</dbReference>
<evidence type="ECO:0000256" key="11">
    <source>
        <dbReference type="ARBA" id="ARBA00060830"/>
    </source>
</evidence>
<evidence type="ECO:0000256" key="8">
    <source>
        <dbReference type="ARBA" id="ARBA00023054"/>
    </source>
</evidence>
<keyword evidence="5 12" id="KW-0547">Nucleotide-binding</keyword>
<dbReference type="InterPro" id="IPR002300">
    <property type="entry name" value="aa-tRNA-synth_Ia"/>
</dbReference>
<evidence type="ECO:0000256" key="7">
    <source>
        <dbReference type="ARBA" id="ARBA00022917"/>
    </source>
</evidence>
<dbReference type="Gene3D" id="1.10.287.380">
    <property type="entry name" value="Valyl-tRNA synthetase, C-terminal domain"/>
    <property type="match status" value="1"/>
</dbReference>
<evidence type="ECO:0000256" key="6">
    <source>
        <dbReference type="ARBA" id="ARBA00022840"/>
    </source>
</evidence>
<dbReference type="PANTHER" id="PTHR11946:SF93">
    <property type="entry name" value="VALINE--TRNA LIGASE, CHLOROPLASTIC_MITOCHONDRIAL 2"/>
    <property type="match status" value="1"/>
</dbReference>
<dbReference type="EC" id="6.1.1.9" evidence="12"/>
<dbReference type="HAMAP" id="MF_02004">
    <property type="entry name" value="Val_tRNA_synth_type1"/>
    <property type="match status" value="1"/>
</dbReference>
<comment type="similarity">
    <text evidence="11 12">Belongs to the class-I aminoacyl-tRNA synthetase family. ValS type 1 subfamily.</text>
</comment>
<dbReference type="NCBIfam" id="TIGR00422">
    <property type="entry name" value="valS"/>
    <property type="match status" value="1"/>
</dbReference>
<feature type="coiled-coil region" evidence="12">
    <location>
        <begin position="816"/>
        <end position="878"/>
    </location>
</feature>
<evidence type="ECO:0000259" key="14">
    <source>
        <dbReference type="Pfam" id="PF08264"/>
    </source>
</evidence>
<protein>
    <recommendedName>
        <fullName evidence="12">Valine--tRNA ligase</fullName>
        <ecNumber evidence="12">6.1.1.9</ecNumber>
    </recommendedName>
    <alternativeName>
        <fullName evidence="12">Valyl-tRNA synthetase</fullName>
        <shortName evidence="12">ValRS</shortName>
    </alternativeName>
</protein>
<dbReference type="NCBIfam" id="NF004349">
    <property type="entry name" value="PRK05729.1"/>
    <property type="match status" value="1"/>
</dbReference>
<evidence type="ECO:0000256" key="3">
    <source>
        <dbReference type="ARBA" id="ARBA00022490"/>
    </source>
</evidence>
<reference evidence="16 17" key="1">
    <citation type="journal article" date="2016" name="Nat. Commun.">
        <title>Thousands of microbial genomes shed light on interconnected biogeochemical processes in an aquifer system.</title>
        <authorList>
            <person name="Anantharaman K."/>
            <person name="Brown C.T."/>
            <person name="Hug L.A."/>
            <person name="Sharon I."/>
            <person name="Castelle C.J."/>
            <person name="Probst A.J."/>
            <person name="Thomas B.C."/>
            <person name="Singh A."/>
            <person name="Wilkins M.J."/>
            <person name="Karaoz U."/>
            <person name="Brodie E.L."/>
            <person name="Williams K.H."/>
            <person name="Hubbard S.S."/>
            <person name="Banfield J.F."/>
        </authorList>
    </citation>
    <scope>NUCLEOTIDE SEQUENCE [LARGE SCALE GENOMIC DNA]</scope>
</reference>
<evidence type="ECO:0000256" key="10">
    <source>
        <dbReference type="ARBA" id="ARBA00047552"/>
    </source>
</evidence>
<dbReference type="Pfam" id="PF10458">
    <property type="entry name" value="Val_tRNA-synt_C"/>
    <property type="match status" value="1"/>
</dbReference>
<proteinExistence type="inferred from homology"/>
<accession>A0A1G1Y191</accession>
<comment type="catalytic activity">
    <reaction evidence="10 12">
        <text>tRNA(Val) + L-valine + ATP = L-valyl-tRNA(Val) + AMP + diphosphate</text>
        <dbReference type="Rhea" id="RHEA:10704"/>
        <dbReference type="Rhea" id="RHEA-COMP:9672"/>
        <dbReference type="Rhea" id="RHEA-COMP:9708"/>
        <dbReference type="ChEBI" id="CHEBI:30616"/>
        <dbReference type="ChEBI" id="CHEBI:33019"/>
        <dbReference type="ChEBI" id="CHEBI:57762"/>
        <dbReference type="ChEBI" id="CHEBI:78442"/>
        <dbReference type="ChEBI" id="CHEBI:78537"/>
        <dbReference type="ChEBI" id="CHEBI:456215"/>
        <dbReference type="EC" id="6.1.1.9"/>
    </reaction>
</comment>
<evidence type="ECO:0000256" key="2">
    <source>
        <dbReference type="ARBA" id="ARBA00011245"/>
    </source>
</evidence>
<comment type="subcellular location">
    <subcellularLocation>
        <location evidence="1 12">Cytoplasm</location>
    </subcellularLocation>
</comment>
<dbReference type="Pfam" id="PF00133">
    <property type="entry name" value="tRNA-synt_1"/>
    <property type="match status" value="1"/>
</dbReference>
<dbReference type="InterPro" id="IPR014729">
    <property type="entry name" value="Rossmann-like_a/b/a_fold"/>
</dbReference>
<dbReference type="FunFam" id="3.40.50.620:FF:000032">
    <property type="entry name" value="Valine--tRNA ligase"/>
    <property type="match status" value="1"/>
</dbReference>
<dbReference type="AlphaFoldDB" id="A0A1G1Y191"/>
<dbReference type="EMBL" id="MHIB01000003">
    <property type="protein sequence ID" value="OGY45337.1"/>
    <property type="molecule type" value="Genomic_DNA"/>
</dbReference>
<keyword evidence="6 12" id="KW-0067">ATP-binding</keyword>
<name>A0A1G1Y191_9BACT</name>
<comment type="subunit">
    <text evidence="2 12">Monomer.</text>
</comment>
<comment type="domain">
    <text evidence="12">ValRS has two distinct active sites: one for aminoacylation and one for editing. The misactivated threonine is translocated from the active site to the editing site.</text>
</comment>
<evidence type="ECO:0000259" key="13">
    <source>
        <dbReference type="Pfam" id="PF00133"/>
    </source>
</evidence>
<keyword evidence="7 12" id="KW-0648">Protein biosynthesis</keyword>
<comment type="function">
    <text evidence="12">Catalyzes the attachment of valine to tRNA(Val). As ValRS can inadvertently accommodate and process structurally similar amino acids such as threonine, to avoid such errors, it has a 'posttransfer' editing activity that hydrolyzes mischarged Thr-tRNA(Val) in a tRNA-dependent manner.</text>
</comment>
<dbReference type="InterPro" id="IPR033705">
    <property type="entry name" value="Anticodon_Ia_Val"/>
</dbReference>
<keyword evidence="8 12" id="KW-0175">Coiled coil</keyword>
<dbReference type="InterPro" id="IPR019499">
    <property type="entry name" value="Val-tRNA_synth_tRNA-bd"/>
</dbReference>
<keyword evidence="3 12" id="KW-0963">Cytoplasm</keyword>
<dbReference type="CDD" id="cd00817">
    <property type="entry name" value="ValRS_core"/>
    <property type="match status" value="1"/>
</dbReference>
<organism evidence="16 17">
    <name type="scientific">Candidatus Buchananbacteria bacterium RIFCSPHIGHO2_01_FULL_39_14</name>
    <dbReference type="NCBI Taxonomy" id="1797532"/>
    <lineage>
        <taxon>Bacteria</taxon>
        <taxon>Candidatus Buchananiibacteriota</taxon>
    </lineage>
</organism>
<dbReference type="GO" id="GO:0002161">
    <property type="term" value="F:aminoacyl-tRNA deacylase activity"/>
    <property type="evidence" value="ECO:0007669"/>
    <property type="project" value="InterPro"/>
</dbReference>
<evidence type="ECO:0000313" key="17">
    <source>
        <dbReference type="Proteomes" id="UP000178930"/>
    </source>
</evidence>
<dbReference type="FunFam" id="1.10.287.380:FF:000001">
    <property type="entry name" value="Valine--tRNA ligase"/>
    <property type="match status" value="1"/>
</dbReference>
<dbReference type="GO" id="GO:0005524">
    <property type="term" value="F:ATP binding"/>
    <property type="evidence" value="ECO:0007669"/>
    <property type="project" value="UniProtKB-UniRule"/>
</dbReference>
<dbReference type="SUPFAM" id="SSF46589">
    <property type="entry name" value="tRNA-binding arm"/>
    <property type="match status" value="1"/>
</dbReference>
<comment type="domain">
    <text evidence="12">The C-terminal coiled-coil domain is crucial for aminoacylation activity.</text>
</comment>
<dbReference type="STRING" id="1797532.A2729_00675"/>
<evidence type="ECO:0000259" key="15">
    <source>
        <dbReference type="Pfam" id="PF10458"/>
    </source>
</evidence>
<dbReference type="GO" id="GO:0006438">
    <property type="term" value="P:valyl-tRNA aminoacylation"/>
    <property type="evidence" value="ECO:0007669"/>
    <property type="project" value="UniProtKB-UniRule"/>
</dbReference>
<dbReference type="Gene3D" id="3.40.50.620">
    <property type="entry name" value="HUPs"/>
    <property type="match status" value="2"/>
</dbReference>
<feature type="domain" description="Aminoacyl-tRNA synthetase class Ia" evidence="13">
    <location>
        <begin position="19"/>
        <end position="580"/>
    </location>
</feature>
<dbReference type="PROSITE" id="PS00178">
    <property type="entry name" value="AA_TRNA_LIGASE_I"/>
    <property type="match status" value="1"/>
</dbReference>
<evidence type="ECO:0000313" key="16">
    <source>
        <dbReference type="EMBL" id="OGY45337.1"/>
    </source>
</evidence>
<dbReference type="InterPro" id="IPR037118">
    <property type="entry name" value="Val-tRNA_synth_C_sf"/>
</dbReference>
<dbReference type="Proteomes" id="UP000178930">
    <property type="component" value="Unassembled WGS sequence"/>
</dbReference>
<dbReference type="SUPFAM" id="SSF52374">
    <property type="entry name" value="Nucleotidylyl transferase"/>
    <property type="match status" value="1"/>
</dbReference>
<comment type="caution">
    <text evidence="16">The sequence shown here is derived from an EMBL/GenBank/DDBJ whole genome shotgun (WGS) entry which is preliminary data.</text>
</comment>
<keyword evidence="9 12" id="KW-0030">Aminoacyl-tRNA synthetase</keyword>
<keyword evidence="4 12" id="KW-0436">Ligase</keyword>
<evidence type="ECO:0000256" key="4">
    <source>
        <dbReference type="ARBA" id="ARBA00022598"/>
    </source>
</evidence>
<dbReference type="InterPro" id="IPR001412">
    <property type="entry name" value="aa-tRNA-synth_I_CS"/>
</dbReference>
<dbReference type="Gene3D" id="1.10.730.10">
    <property type="entry name" value="Isoleucyl-tRNA Synthetase, Domain 1"/>
    <property type="match status" value="1"/>
</dbReference>
<evidence type="ECO:0000256" key="12">
    <source>
        <dbReference type="HAMAP-Rule" id="MF_02004"/>
    </source>
</evidence>
<dbReference type="SUPFAM" id="SSF47323">
    <property type="entry name" value="Anticodon-binding domain of a subclass of class I aminoacyl-tRNA synthetases"/>
    <property type="match status" value="1"/>
</dbReference>
<gene>
    <name evidence="12" type="primary">valS</name>
    <name evidence="16" type="ORF">A2729_00675</name>
</gene>
<dbReference type="InterPro" id="IPR010978">
    <property type="entry name" value="tRNA-bd_arm"/>
</dbReference>
<dbReference type="GO" id="GO:0004832">
    <property type="term" value="F:valine-tRNA ligase activity"/>
    <property type="evidence" value="ECO:0007669"/>
    <property type="project" value="UniProtKB-UniRule"/>
</dbReference>
<dbReference type="InterPro" id="IPR009008">
    <property type="entry name" value="Val/Leu/Ile-tRNA-synth_edit"/>
</dbReference>
<dbReference type="PANTHER" id="PTHR11946">
    <property type="entry name" value="VALYL-TRNA SYNTHETASES"/>
    <property type="match status" value="1"/>
</dbReference>
<feature type="binding site" evidence="12">
    <location>
        <position position="543"/>
    </location>
    <ligand>
        <name>ATP</name>
        <dbReference type="ChEBI" id="CHEBI:30616"/>
    </ligand>
</feature>
<feature type="domain" description="Methionyl/Valyl/Leucyl/Isoleucyl-tRNA synthetase anticodon-binding" evidence="14">
    <location>
        <begin position="622"/>
        <end position="762"/>
    </location>
</feature>
<evidence type="ECO:0000256" key="9">
    <source>
        <dbReference type="ARBA" id="ARBA00023146"/>
    </source>
</evidence>
<dbReference type="CDD" id="cd07962">
    <property type="entry name" value="Anticodon_Ia_Val"/>
    <property type="match status" value="1"/>
</dbReference>
<sequence>MANFEIPKAYEPQKYEDSLYQKWEESGFFNPDNLPGRRQKSFTISLPPPNATGVLHIGHAVMLAIQDLVIRFQRLQGKKTLWLPGTDHAAIATQTKVEKLIKDKEGKTRFDLGREDFLKRVNDYVKKSQNTIKNQIRKMGSSCDWSRERYTLDQGLTLAVHTAFVEMYQDGLIYRRVRVVNWCPRCHSTLSDDEVEYRSVKEKLYWIKYGPFILATARPETKLGDTAVAVHPSDKRYTKYVGQKIMIPGVLGDFEITVVADGAVDPQFGSGVIKVTPAHDFTDFEIAQRHNIAFKQVIDEDGKMMANCGKYAGKTTWQCRQAIVADMQKMGLIEKIEDYDHNLSVCYRCETPIEPIPSKQWFINVTKPIDKFGGKTLKDQALAVVKDGEIKIIPDRFEKVYYHWLENLRDWCISRQLWFGHRIPVYYRKQANSKSETLNPKQQEEIYVGIEPPKGERWVQDPDTLDTWFSSGLWTFSTLGWPEKTKDLTTYHPTDLMETGYDILFFWIARMIIMSTYLLNDVPFRTVYLHGLVRDEQGRKMSKSLENTIDPLDMIKKYGADATRLSLIIGNTPGNDMNISEAKIAGYRNFVNKLWNISRYILMRASSVQLIEKPLQPKTLADNWILFELDNLIDFAAKNLSEYNFSIVGEKIYEFTWLKLADWYVEISKVKSQNSKLTEEILLYILQVLLKLWHPFCPFVTEQIWGQLHSKELLIVQPWPKPLNKINQKVIKDFDLIQNIITAIRNLRVEVKLAPGQKTKAIVISSKAKLILGQVEIIKSLARLDDLKILTKSQKLAKSFSAIIAGAEIYLPVSGMMDIVKEVKRLEAEAQQAKNFISHLQQKLENKRFLERAPKEIINAEKDKLAINQNRLEKIEQQLKTLR</sequence>
<evidence type="ECO:0000256" key="1">
    <source>
        <dbReference type="ARBA" id="ARBA00004496"/>
    </source>
</evidence>
<dbReference type="SUPFAM" id="SSF50677">
    <property type="entry name" value="ValRS/IleRS/LeuRS editing domain"/>
    <property type="match status" value="1"/>
</dbReference>
<dbReference type="GO" id="GO:0005829">
    <property type="term" value="C:cytosol"/>
    <property type="evidence" value="ECO:0007669"/>
    <property type="project" value="TreeGrafter"/>
</dbReference>
<comment type="caution">
    <text evidence="12">Lacks conserved residue(s) required for the propagation of feature annotation.</text>
</comment>
<evidence type="ECO:0000256" key="5">
    <source>
        <dbReference type="ARBA" id="ARBA00022741"/>
    </source>
</evidence>
<dbReference type="Pfam" id="PF08264">
    <property type="entry name" value="Anticodon_1"/>
    <property type="match status" value="1"/>
</dbReference>
<feature type="short sequence motif" description="'KMSKS' region" evidence="12">
    <location>
        <begin position="540"/>
        <end position="544"/>
    </location>
</feature>
<dbReference type="InterPro" id="IPR009080">
    <property type="entry name" value="tRNAsynth_Ia_anticodon-bd"/>
</dbReference>
<dbReference type="PRINTS" id="PR00986">
    <property type="entry name" value="TRNASYNTHVAL"/>
</dbReference>
<feature type="domain" description="Valyl-tRNA synthetase tRNA-binding arm" evidence="15">
    <location>
        <begin position="818"/>
        <end position="882"/>
    </location>
</feature>
<dbReference type="InterPro" id="IPR013155">
    <property type="entry name" value="M/V/L/I-tRNA-synth_anticd-bd"/>
</dbReference>